<dbReference type="Gene3D" id="3.60.40.10">
    <property type="entry name" value="PPM-type phosphatase domain"/>
    <property type="match status" value="1"/>
</dbReference>
<dbReference type="OrthoDB" id="963478at2"/>
<dbReference type="InterPro" id="IPR036457">
    <property type="entry name" value="PPM-type-like_dom_sf"/>
</dbReference>
<feature type="domain" description="PPM-type phosphatase" evidence="1">
    <location>
        <begin position="138"/>
        <end position="352"/>
    </location>
</feature>
<evidence type="ECO:0000259" key="1">
    <source>
        <dbReference type="Pfam" id="PF13672"/>
    </source>
</evidence>
<sequence length="415" mass="46071">MEKWELFQQKKNLEEKRIVLPNATVGKDYQVWIDLGEEASSELILSDITGLENTGLAYHKESNTLAGTPLGNADLKLIFNFLIAGETIEKKVPFAINPDPRSLWKNLESDPQDPWWKADEQITQQLFGTKELVAASKRGRAHANTGKFREDHYEVATLGKQGWSILVVSDGAGSASLSRLGSKLACESAISQLKALPETEWQALGQQLQGQTRNISGAEADQLTTDLQQLAADFLSPTVYQVHQQLASRAASMNISLSDLHSTLALCLIKASDQGWMILTFSVGDCPIALIDSDKADVLNVLDSGEYGGATRFITMPEIFDHPDFYTRFSARVVPDFAYLMMMSDGIYDAKFETTFNLAQPKMWKGLIDDLEGNNPEGQQVNLRQGNQNVAAQLSSWMDFWSTGNHDDRTLVIIY</sequence>
<dbReference type="Pfam" id="PF13672">
    <property type="entry name" value="PP2C_2"/>
    <property type="match status" value="1"/>
</dbReference>
<protein>
    <submittedName>
        <fullName evidence="2">Serine/threonine protein phosphatase PrpC</fullName>
    </submittedName>
</protein>
<evidence type="ECO:0000313" key="2">
    <source>
        <dbReference type="EMBL" id="SHE70598.1"/>
    </source>
</evidence>
<dbReference type="AlphaFoldDB" id="A0A1M4VNU8"/>
<accession>A0A1M4VNU8</accession>
<dbReference type="EMBL" id="FQUQ01000001">
    <property type="protein sequence ID" value="SHE70598.1"/>
    <property type="molecule type" value="Genomic_DNA"/>
</dbReference>
<reference evidence="3" key="1">
    <citation type="submission" date="2016-11" db="EMBL/GenBank/DDBJ databases">
        <authorList>
            <person name="Varghese N."/>
            <person name="Submissions S."/>
        </authorList>
    </citation>
    <scope>NUCLEOTIDE SEQUENCE [LARGE SCALE GENOMIC DNA]</scope>
    <source>
        <strain evidence="3">DSM 16990</strain>
    </source>
</reference>
<proteinExistence type="predicted"/>
<evidence type="ECO:0000313" key="3">
    <source>
        <dbReference type="Proteomes" id="UP000184287"/>
    </source>
</evidence>
<gene>
    <name evidence="2" type="ORF">SAMN04488522_101970</name>
</gene>
<dbReference type="Proteomes" id="UP000184287">
    <property type="component" value="Unassembled WGS sequence"/>
</dbReference>
<name>A0A1M4VNU8_9SPHI</name>
<dbReference type="STRING" id="288992.SAMN04488522_101970"/>
<dbReference type="RefSeq" id="WP_073228066.1">
    <property type="nucleotide sequence ID" value="NZ_FQUQ01000001.1"/>
</dbReference>
<organism evidence="2 3">
    <name type="scientific">Pedobacter caeni</name>
    <dbReference type="NCBI Taxonomy" id="288992"/>
    <lineage>
        <taxon>Bacteria</taxon>
        <taxon>Pseudomonadati</taxon>
        <taxon>Bacteroidota</taxon>
        <taxon>Sphingobacteriia</taxon>
        <taxon>Sphingobacteriales</taxon>
        <taxon>Sphingobacteriaceae</taxon>
        <taxon>Pedobacter</taxon>
    </lineage>
</organism>
<dbReference type="InterPro" id="IPR001932">
    <property type="entry name" value="PPM-type_phosphatase-like_dom"/>
</dbReference>
<dbReference type="SUPFAM" id="SSF81606">
    <property type="entry name" value="PP2C-like"/>
    <property type="match status" value="1"/>
</dbReference>
<keyword evidence="3" id="KW-1185">Reference proteome</keyword>